<name>A0A7W7STU7_9ACTN</name>
<dbReference type="Proteomes" id="UP000578819">
    <property type="component" value="Unassembled WGS sequence"/>
</dbReference>
<comment type="caution">
    <text evidence="1">The sequence shown here is derived from an EMBL/GenBank/DDBJ whole genome shotgun (WGS) entry which is preliminary data.</text>
</comment>
<dbReference type="EMBL" id="JACHJW010000001">
    <property type="protein sequence ID" value="MBB4960877.1"/>
    <property type="molecule type" value="Genomic_DNA"/>
</dbReference>
<protein>
    <submittedName>
        <fullName evidence="1">Uncharacterized protein</fullName>
    </submittedName>
</protein>
<accession>A0A7W7STU7</accession>
<organism evidence="1 2">
    <name type="scientific">Micromonospora polyrhachis</name>
    <dbReference type="NCBI Taxonomy" id="1282883"/>
    <lineage>
        <taxon>Bacteria</taxon>
        <taxon>Bacillati</taxon>
        <taxon>Actinomycetota</taxon>
        <taxon>Actinomycetes</taxon>
        <taxon>Micromonosporales</taxon>
        <taxon>Micromonosporaceae</taxon>
        <taxon>Micromonospora</taxon>
    </lineage>
</organism>
<evidence type="ECO:0000313" key="2">
    <source>
        <dbReference type="Proteomes" id="UP000578819"/>
    </source>
</evidence>
<reference evidence="1 2" key="1">
    <citation type="submission" date="2020-08" db="EMBL/GenBank/DDBJ databases">
        <title>Sequencing the genomes of 1000 actinobacteria strains.</title>
        <authorList>
            <person name="Klenk H.-P."/>
        </authorList>
    </citation>
    <scope>NUCLEOTIDE SEQUENCE [LARGE SCALE GENOMIC DNA]</scope>
    <source>
        <strain evidence="1 2">DSM 45886</strain>
    </source>
</reference>
<dbReference type="AlphaFoldDB" id="A0A7W7STU7"/>
<evidence type="ECO:0000313" key="1">
    <source>
        <dbReference type="EMBL" id="MBB4960877.1"/>
    </source>
</evidence>
<sequence length="142" mass="14925">MPMLGQLSALIGGGVLFIGDNESQADEDLGEAGPHPVLDVGPSQVIVRVQNGAADGATTVRVASIVIDDPVGPIVFDGTLRISSGVLRVGDGLDLAVLRFQVPIGDLPVRVYVDADQPDFYSPEFVDIVLPKIGHLVVREMV</sequence>
<gene>
    <name evidence="1" type="ORF">FHR38_004610</name>
</gene>
<dbReference type="RefSeq" id="WP_184536587.1">
    <property type="nucleotide sequence ID" value="NZ_JACHJW010000001.1"/>
</dbReference>
<keyword evidence="2" id="KW-1185">Reference proteome</keyword>
<proteinExistence type="predicted"/>